<dbReference type="RefSeq" id="WP_364446110.1">
    <property type="nucleotide sequence ID" value="NZ_JBFARM010000002.1"/>
</dbReference>
<evidence type="ECO:0000313" key="1">
    <source>
        <dbReference type="EMBL" id="MEV4285497.1"/>
    </source>
</evidence>
<protein>
    <submittedName>
        <fullName evidence="1">TatD family hydrolase</fullName>
    </submittedName>
</protein>
<reference evidence="1 2" key="1">
    <citation type="submission" date="2024-06" db="EMBL/GenBank/DDBJ databases">
        <title>The Natural Products Discovery Center: Release of the First 8490 Sequenced Strains for Exploring Actinobacteria Biosynthetic Diversity.</title>
        <authorList>
            <person name="Kalkreuter E."/>
            <person name="Kautsar S.A."/>
            <person name="Yang D."/>
            <person name="Bader C.D."/>
            <person name="Teijaro C.N."/>
            <person name="Fluegel L."/>
            <person name="Davis C.M."/>
            <person name="Simpson J.R."/>
            <person name="Lauterbach L."/>
            <person name="Steele A.D."/>
            <person name="Gui C."/>
            <person name="Meng S."/>
            <person name="Li G."/>
            <person name="Viehrig K."/>
            <person name="Ye F."/>
            <person name="Su P."/>
            <person name="Kiefer A.F."/>
            <person name="Nichols A."/>
            <person name="Cepeda A.J."/>
            <person name="Yan W."/>
            <person name="Fan B."/>
            <person name="Jiang Y."/>
            <person name="Adhikari A."/>
            <person name="Zheng C.-J."/>
            <person name="Schuster L."/>
            <person name="Cowan T.M."/>
            <person name="Smanski M.J."/>
            <person name="Chevrette M.G."/>
            <person name="De Carvalho L.P.S."/>
            <person name="Shen B."/>
        </authorList>
    </citation>
    <scope>NUCLEOTIDE SEQUENCE [LARGE SCALE GENOMIC DNA]</scope>
    <source>
        <strain evidence="1 2">NPDC049574</strain>
    </source>
</reference>
<evidence type="ECO:0000313" key="2">
    <source>
        <dbReference type="Proteomes" id="UP001552427"/>
    </source>
</evidence>
<dbReference type="InterPro" id="IPR032466">
    <property type="entry name" value="Metal_Hydrolase"/>
</dbReference>
<dbReference type="Pfam" id="PF01026">
    <property type="entry name" value="TatD_DNase"/>
    <property type="match status" value="1"/>
</dbReference>
<proteinExistence type="predicted"/>
<accession>A0ABV3GYY4</accession>
<dbReference type="PANTHER" id="PTHR46124:SF2">
    <property type="entry name" value="D-AMINOACYL-TRNA DEACYLASE"/>
    <property type="match status" value="1"/>
</dbReference>
<dbReference type="SUPFAM" id="SSF51556">
    <property type="entry name" value="Metallo-dependent hydrolases"/>
    <property type="match status" value="1"/>
</dbReference>
<dbReference type="EMBL" id="JBFARM010000002">
    <property type="protein sequence ID" value="MEV4285497.1"/>
    <property type="molecule type" value="Genomic_DNA"/>
</dbReference>
<dbReference type="GO" id="GO:0016787">
    <property type="term" value="F:hydrolase activity"/>
    <property type="evidence" value="ECO:0007669"/>
    <property type="project" value="UniProtKB-KW"/>
</dbReference>
<dbReference type="Proteomes" id="UP001552427">
    <property type="component" value="Unassembled WGS sequence"/>
</dbReference>
<keyword evidence="2" id="KW-1185">Reference proteome</keyword>
<name>A0ABV3GYY4_9ACTN</name>
<sequence>MSPSPDLPRLDCHAHIAPDVTTSQIAALQGAILFAMTRGPAEAAVAARRRDQTIIWGYGAHPGLKATATQITAERIHHALNEHLLIGEIGLDRGSALGPQQKAFETILQACTAQPVLLSIHSTGRTGDVLTALARYPQRGAILHWFNGTQQEILTAVEMGCYFSVNAAMTDERISWIPSDRLLPETDFPSSRRSTKAKLPGDIDYLEQRIAQMTRETSNQVRMRWYKNLNHLVRAAAVDDRLPSTIQNLLDKVR</sequence>
<dbReference type="InterPro" id="IPR001130">
    <property type="entry name" value="TatD-like"/>
</dbReference>
<organism evidence="1 2">
    <name type="scientific">Nonomuraea bangladeshensis</name>
    <dbReference type="NCBI Taxonomy" id="404385"/>
    <lineage>
        <taxon>Bacteria</taxon>
        <taxon>Bacillati</taxon>
        <taxon>Actinomycetota</taxon>
        <taxon>Actinomycetes</taxon>
        <taxon>Streptosporangiales</taxon>
        <taxon>Streptosporangiaceae</taxon>
        <taxon>Nonomuraea</taxon>
    </lineage>
</organism>
<gene>
    <name evidence="1" type="ORF">AB0K40_08315</name>
</gene>
<comment type="caution">
    <text evidence="1">The sequence shown here is derived from an EMBL/GenBank/DDBJ whole genome shotgun (WGS) entry which is preliminary data.</text>
</comment>
<keyword evidence="1" id="KW-0378">Hydrolase</keyword>
<dbReference type="Gene3D" id="3.20.20.140">
    <property type="entry name" value="Metal-dependent hydrolases"/>
    <property type="match status" value="1"/>
</dbReference>
<dbReference type="PANTHER" id="PTHR46124">
    <property type="entry name" value="D-AMINOACYL-TRNA DEACYLASE"/>
    <property type="match status" value="1"/>
</dbReference>